<feature type="transmembrane region" description="Helical" evidence="6">
    <location>
        <begin position="79"/>
        <end position="100"/>
    </location>
</feature>
<dbReference type="eggNOG" id="KOG0255">
    <property type="taxonomic scope" value="Eukaryota"/>
</dbReference>
<feature type="transmembrane region" description="Helical" evidence="6">
    <location>
        <begin position="112"/>
        <end position="136"/>
    </location>
</feature>
<dbReference type="InterPro" id="IPR036259">
    <property type="entry name" value="MFS_trans_sf"/>
</dbReference>
<feature type="transmembrane region" description="Helical" evidence="6">
    <location>
        <begin position="510"/>
        <end position="532"/>
    </location>
</feature>
<feature type="compositionally biased region" description="Basic and acidic residues" evidence="5">
    <location>
        <begin position="280"/>
        <end position="309"/>
    </location>
</feature>
<evidence type="ECO:0000313" key="8">
    <source>
        <dbReference type="Proteomes" id="UP000011777"/>
    </source>
</evidence>
<feature type="compositionally biased region" description="Acidic residues" evidence="5">
    <location>
        <begin position="310"/>
        <end position="322"/>
    </location>
</feature>
<evidence type="ECO:0000256" key="1">
    <source>
        <dbReference type="ARBA" id="ARBA00004141"/>
    </source>
</evidence>
<feature type="transmembrane region" description="Helical" evidence="6">
    <location>
        <begin position="205"/>
        <end position="223"/>
    </location>
</feature>
<evidence type="ECO:0000256" key="5">
    <source>
        <dbReference type="SAM" id="MobiDB-lite"/>
    </source>
</evidence>
<keyword evidence="2 6" id="KW-0812">Transmembrane</keyword>
<dbReference type="PANTHER" id="PTHR23502">
    <property type="entry name" value="MAJOR FACILITATOR SUPERFAMILY"/>
    <property type="match status" value="1"/>
</dbReference>
<feature type="transmembrane region" description="Helical" evidence="6">
    <location>
        <begin position="406"/>
        <end position="433"/>
    </location>
</feature>
<dbReference type="Pfam" id="PF07690">
    <property type="entry name" value="MFS_1"/>
    <property type="match status" value="1"/>
</dbReference>
<evidence type="ECO:0000313" key="7">
    <source>
        <dbReference type="EMBL" id="EMG46712.1"/>
    </source>
</evidence>
<dbReference type="SUPFAM" id="SSF103473">
    <property type="entry name" value="MFS general substrate transporter"/>
    <property type="match status" value="1"/>
</dbReference>
<dbReference type="EMBL" id="AOGT01001905">
    <property type="protein sequence ID" value="EMG46712.1"/>
    <property type="molecule type" value="Genomic_DNA"/>
</dbReference>
<sequence>MPDLDFVLSPAHTNVQMNDSNNDEFIPGTLNIYSLEVTSPEDQAGVEKTVVKTKGNIILFPQPSNSVNDPLNWSKTKKLLNFSLLIFITCFTAATSNIAGSVQDQLNEIYDISYNVFNTGAGVLFIGIGLGSYLLFPSASLYGRKLNYVICIALGAIGAAWFARTTTVSDAIWSQLFVGISEACAEAQVQLSLSELFFAHRLGSVLTCYIVATSIGTYLAPLFGSVIVENIGFRWVGWSSFIMSCALLVVILLFMDETLFDRSRYVKSTINGVSPATSFKDQEEKKKKDGNDQPRKESTVGVVKTHEVESSEESDVSTDEGQSDPPISYWKGKSLITLAPNLRGTGVKQYCTQLYHSLKLFAYPPVVWAGLCWGIQNTLLTFYLTVEDDQYYDPPYNYGDLGVGIMNIPCLIGAVIGCLFAGTLSDYFTIFLAKRNNGIQEAENRLWFVFFPAIIGPVGLILFAVGTDQLWHWGPTYVGLGFIGFAYGSAGDISMSYLMDAYPDMILETMVMVSLLNNLLACVFTFVCSLWLEASGNTVTFIILAVIEFVIMMSGGVFIYFGKRIRIWTKPWYLEFCESRDKM</sequence>
<comment type="caution">
    <text evidence="7">The sequence shown here is derived from an EMBL/GenBank/DDBJ whole genome shotgun (WGS) entry which is preliminary data.</text>
</comment>
<dbReference type="STRING" id="1245528.M3HHE3"/>
<feature type="transmembrane region" description="Helical" evidence="6">
    <location>
        <begin position="445"/>
        <end position="465"/>
    </location>
</feature>
<dbReference type="FunFam" id="1.20.1250.20:FF:000224">
    <property type="entry name" value="MFS transporter, putative"/>
    <property type="match status" value="1"/>
</dbReference>
<evidence type="ECO:0000256" key="2">
    <source>
        <dbReference type="ARBA" id="ARBA00022692"/>
    </source>
</evidence>
<feature type="transmembrane region" description="Helical" evidence="6">
    <location>
        <begin position="235"/>
        <end position="255"/>
    </location>
</feature>
<dbReference type="Proteomes" id="UP000011777">
    <property type="component" value="Unassembled WGS sequence"/>
</dbReference>
<evidence type="ECO:0000256" key="4">
    <source>
        <dbReference type="ARBA" id="ARBA00023136"/>
    </source>
</evidence>
<dbReference type="Gene3D" id="1.20.1250.20">
    <property type="entry name" value="MFS general substrate transporter like domains"/>
    <property type="match status" value="1"/>
</dbReference>
<feature type="region of interest" description="Disordered" evidence="5">
    <location>
        <begin position="274"/>
        <end position="326"/>
    </location>
</feature>
<reference evidence="7 8" key="1">
    <citation type="submission" date="2013-02" db="EMBL/GenBank/DDBJ databases">
        <title>Genome sequence of Candida maltosa Xu316, a potential industrial strain for xylitol and ethanol production.</title>
        <authorList>
            <person name="Yu J."/>
            <person name="Wang Q."/>
            <person name="Geng X."/>
            <person name="Bao W."/>
            <person name="He P."/>
            <person name="Cai J."/>
        </authorList>
    </citation>
    <scope>NUCLEOTIDE SEQUENCE [LARGE SCALE GENOMIC DNA]</scope>
    <source>
        <strain evidence="8">Xu316</strain>
    </source>
</reference>
<feature type="transmembrane region" description="Helical" evidence="6">
    <location>
        <begin position="148"/>
        <end position="166"/>
    </location>
</feature>
<evidence type="ECO:0000256" key="6">
    <source>
        <dbReference type="SAM" id="Phobius"/>
    </source>
</evidence>
<keyword evidence="8" id="KW-1185">Reference proteome</keyword>
<proteinExistence type="predicted"/>
<dbReference type="OrthoDB" id="5215911at2759"/>
<evidence type="ECO:0000256" key="3">
    <source>
        <dbReference type="ARBA" id="ARBA00022989"/>
    </source>
</evidence>
<dbReference type="OMA" id="DQYYDPP"/>
<dbReference type="GO" id="GO:0005886">
    <property type="term" value="C:plasma membrane"/>
    <property type="evidence" value="ECO:0007669"/>
    <property type="project" value="TreeGrafter"/>
</dbReference>
<dbReference type="GO" id="GO:0022857">
    <property type="term" value="F:transmembrane transporter activity"/>
    <property type="evidence" value="ECO:0007669"/>
    <property type="project" value="InterPro"/>
</dbReference>
<accession>M3HHE3</accession>
<dbReference type="PANTHER" id="PTHR23502:SF34">
    <property type="entry name" value="PROTEIN HOL1"/>
    <property type="match status" value="1"/>
</dbReference>
<dbReference type="InterPro" id="IPR011701">
    <property type="entry name" value="MFS"/>
</dbReference>
<feature type="transmembrane region" description="Helical" evidence="6">
    <location>
        <begin position="538"/>
        <end position="561"/>
    </location>
</feature>
<keyword evidence="3 6" id="KW-1133">Transmembrane helix</keyword>
<feature type="transmembrane region" description="Helical" evidence="6">
    <location>
        <begin position="366"/>
        <end position="386"/>
    </location>
</feature>
<gene>
    <name evidence="7" type="ORF">G210_3034</name>
</gene>
<comment type="subcellular location">
    <subcellularLocation>
        <location evidence="1">Membrane</location>
        <topology evidence="1">Multi-pass membrane protein</topology>
    </subcellularLocation>
</comment>
<feature type="transmembrane region" description="Helical" evidence="6">
    <location>
        <begin position="477"/>
        <end position="498"/>
    </location>
</feature>
<name>M3HHE3_CANMX</name>
<keyword evidence="4 6" id="KW-0472">Membrane</keyword>
<dbReference type="AlphaFoldDB" id="M3HHE3"/>
<organism evidence="7 8">
    <name type="scientific">Candida maltosa (strain Xu316)</name>
    <name type="common">Yeast</name>
    <dbReference type="NCBI Taxonomy" id="1245528"/>
    <lineage>
        <taxon>Eukaryota</taxon>
        <taxon>Fungi</taxon>
        <taxon>Dikarya</taxon>
        <taxon>Ascomycota</taxon>
        <taxon>Saccharomycotina</taxon>
        <taxon>Pichiomycetes</taxon>
        <taxon>Debaryomycetaceae</taxon>
        <taxon>Candida/Lodderomyces clade</taxon>
        <taxon>Candida</taxon>
    </lineage>
</organism>
<protein>
    <submittedName>
        <fullName evidence="7">Major-facilitator-like ion transporter, putative</fullName>
    </submittedName>
</protein>
<dbReference type="GO" id="GO:0000324">
    <property type="term" value="C:fungal-type vacuole"/>
    <property type="evidence" value="ECO:0007669"/>
    <property type="project" value="TreeGrafter"/>
</dbReference>
<dbReference type="HOGENOM" id="CLU_008455_13_3_1"/>